<dbReference type="InterPro" id="IPR018936">
    <property type="entry name" value="PI3/4_kinase_CS"/>
</dbReference>
<dbReference type="Proteomes" id="UP000192639">
    <property type="component" value="Unassembled WGS sequence"/>
</dbReference>
<dbReference type="GO" id="GO:0016020">
    <property type="term" value="C:membrane"/>
    <property type="evidence" value="ECO:0007669"/>
    <property type="project" value="TreeGrafter"/>
</dbReference>
<comment type="caution">
    <text evidence="6">The sequence shown here is derived from an EMBL/GenBank/DDBJ whole genome shotgun (WGS) entry which is preliminary data.</text>
</comment>
<keyword evidence="3" id="KW-0175">Coiled coil</keyword>
<dbReference type="AlphaFoldDB" id="A0A1Y1S7R5"/>
<keyword evidence="1" id="KW-0808">Transferase</keyword>
<dbReference type="GO" id="GO:0005737">
    <property type="term" value="C:cytoplasm"/>
    <property type="evidence" value="ECO:0007669"/>
    <property type="project" value="TreeGrafter"/>
</dbReference>
<dbReference type="InterPro" id="IPR015433">
    <property type="entry name" value="PI3/4_kinase"/>
</dbReference>
<dbReference type="Pfam" id="PF00454">
    <property type="entry name" value="PI3_PI4_kinase"/>
    <property type="match status" value="1"/>
</dbReference>
<keyword evidence="7" id="KW-1185">Reference proteome</keyword>
<dbReference type="GO" id="GO:0004430">
    <property type="term" value="F:1-phosphatidylinositol 4-kinase activity"/>
    <property type="evidence" value="ECO:0007669"/>
    <property type="project" value="TreeGrafter"/>
</dbReference>
<dbReference type="InterPro" id="IPR011009">
    <property type="entry name" value="Kinase-like_dom_sf"/>
</dbReference>
<dbReference type="OrthoDB" id="10264149at2759"/>
<dbReference type="Gene3D" id="3.30.1010.10">
    <property type="entry name" value="Phosphatidylinositol 3-kinase Catalytic Subunit, Chain A, domain 4"/>
    <property type="match status" value="1"/>
</dbReference>
<evidence type="ECO:0000256" key="3">
    <source>
        <dbReference type="SAM" id="Coils"/>
    </source>
</evidence>
<evidence type="ECO:0000259" key="5">
    <source>
        <dbReference type="PROSITE" id="PS50290"/>
    </source>
</evidence>
<feature type="coiled-coil region" evidence="3">
    <location>
        <begin position="34"/>
        <end position="73"/>
    </location>
</feature>
<dbReference type="PROSITE" id="PS00916">
    <property type="entry name" value="PI3_4_KINASE_2"/>
    <property type="match status" value="1"/>
</dbReference>
<dbReference type="SUPFAM" id="SSF56112">
    <property type="entry name" value="Protein kinase-like (PK-like)"/>
    <property type="match status" value="1"/>
</dbReference>
<protein>
    <submittedName>
        <fullName evidence="6">PI4KB</fullName>
    </submittedName>
</protein>
<evidence type="ECO:0000313" key="6">
    <source>
        <dbReference type="EMBL" id="ORD94218.1"/>
    </source>
</evidence>
<reference evidence="6 7" key="1">
    <citation type="journal article" date="2017" name="Environ. Microbiol.">
        <title>Decay of the glycolytic pathway and adaptation to intranuclear parasitism within Enterocytozoonidae microsporidia.</title>
        <authorList>
            <person name="Wiredu Boakye D."/>
            <person name="Jaroenlak P."/>
            <person name="Prachumwat A."/>
            <person name="Williams T.A."/>
            <person name="Bateman K.S."/>
            <person name="Itsathitphaisarn O."/>
            <person name="Sritunyalucksana K."/>
            <person name="Paszkiewicz K.H."/>
            <person name="Moore K.A."/>
            <person name="Stentiford G.D."/>
            <person name="Williams B.A."/>
        </authorList>
    </citation>
    <scope>NUCLEOTIDE SEQUENCE [LARGE SCALE GENOMIC DNA]</scope>
    <source>
        <strain evidence="6 7">GB1</strain>
    </source>
</reference>
<evidence type="ECO:0000256" key="1">
    <source>
        <dbReference type="ARBA" id="ARBA00022679"/>
    </source>
</evidence>
<dbReference type="VEuPathDB" id="MicrosporidiaDB:ECANGB1_1026"/>
<proteinExistence type="predicted"/>
<dbReference type="PROSITE" id="PS50290">
    <property type="entry name" value="PI3_4_KINASE_3"/>
    <property type="match status" value="1"/>
</dbReference>
<feature type="domain" description="PI3K/PI4K catalytic" evidence="5">
    <location>
        <begin position="453"/>
        <end position="723"/>
    </location>
</feature>
<feature type="compositionally biased region" description="Basic and acidic residues" evidence="4">
    <location>
        <begin position="447"/>
        <end position="465"/>
    </location>
</feature>
<dbReference type="GO" id="GO:0048015">
    <property type="term" value="P:phosphatidylinositol-mediated signaling"/>
    <property type="evidence" value="ECO:0007669"/>
    <property type="project" value="TreeGrafter"/>
</dbReference>
<name>A0A1Y1S7R5_9MICR</name>
<dbReference type="PANTHER" id="PTHR10048">
    <property type="entry name" value="PHOSPHATIDYLINOSITOL KINASE"/>
    <property type="match status" value="1"/>
</dbReference>
<gene>
    <name evidence="6" type="primary">PI4KB</name>
    <name evidence="6" type="ORF">ECANGB1_1026</name>
</gene>
<dbReference type="Gene3D" id="1.10.1070.11">
    <property type="entry name" value="Phosphatidylinositol 3-/4-kinase, catalytic domain"/>
    <property type="match status" value="1"/>
</dbReference>
<dbReference type="InterPro" id="IPR036940">
    <property type="entry name" value="PI3/4_kinase_cat_sf"/>
</dbReference>
<keyword evidence="2" id="KW-0418">Kinase</keyword>
<feature type="region of interest" description="Disordered" evidence="4">
    <location>
        <begin position="440"/>
        <end position="465"/>
    </location>
</feature>
<dbReference type="GO" id="GO:0046854">
    <property type="term" value="P:phosphatidylinositol phosphate biosynthetic process"/>
    <property type="evidence" value="ECO:0007669"/>
    <property type="project" value="InterPro"/>
</dbReference>
<sequence length="723" mass="84857">MPEDEKEKEKEAMNNLIPPIKAEINVKEVEEIIKVSTEVEYKEAEDTIEESIKQEIEEAVDIFEKEINEEDLKNSMKKLQLKNKSPKTEHKGTPERVKSDYVDYSKNPIRKTTEYYIQLLHRFRFPSDQILICHSLKMCKIADYIPHLINIMLRTKSDAIYNLLLYKCRSLQLRTTTFFYLKTILAEEEDVEKAALSYYLCCDLYELEIYQNRKNMPKTAGKTRRPNHIKFRTRAFTTPQNKNANFNGIVLSFLRSVAFYDKVAFDHCTNIVNIFSKKRNLRNISTKSSLLFKNNLKYYYDIVKISDLLAEVPKTMKQRLLIVNLELFNNLHSNNYITLFNCGRIRKIHVASALSLDSKANGPFMVNCILEHRSTLKSKRNEFDLSSDKMNKLRTLAYQFQTVKELDEISDLNGIRNNILVAMEQVVLEKIVREEMELEKKKQKKEKQKEESNPPLVESEKESKQPLQERIRGYFRMDVYEKQPNEPSPILSRNTLSFIVKNGTDMREEYLAFRIITQIKHIFVAHGVPIYLRNYKIVIITEETGLVETVVKTQSMHKIKEKESLLEYFKKTFNSRHRCTMESAKRNFLFSLVGYSLIQYLLSLKDRHNANILIDEYGHMIHIDFGFILGKYPGIYGVETAPFKFSNEYLDLVDLDEFKILFKEGFKCLVHNKSILPYEIKEKVDTGGTEPDLFCENLINKSVGNILTVLYDTLQYYENGYHK</sequence>
<dbReference type="SMART" id="SM00146">
    <property type="entry name" value="PI3Kc"/>
    <property type="match status" value="1"/>
</dbReference>
<evidence type="ECO:0000313" key="7">
    <source>
        <dbReference type="Proteomes" id="UP000192639"/>
    </source>
</evidence>
<dbReference type="InterPro" id="IPR000403">
    <property type="entry name" value="PI3/4_kinase_cat_dom"/>
</dbReference>
<dbReference type="EMBL" id="LWDP01000029">
    <property type="protein sequence ID" value="ORD94218.1"/>
    <property type="molecule type" value="Genomic_DNA"/>
</dbReference>
<dbReference type="PANTHER" id="PTHR10048:SF22">
    <property type="entry name" value="PHOSPHATIDYLINOSITOL 4-KINASE BETA"/>
    <property type="match status" value="1"/>
</dbReference>
<evidence type="ECO:0000256" key="2">
    <source>
        <dbReference type="ARBA" id="ARBA00022777"/>
    </source>
</evidence>
<accession>A0A1Y1S7R5</accession>
<evidence type="ECO:0000256" key="4">
    <source>
        <dbReference type="SAM" id="MobiDB-lite"/>
    </source>
</evidence>
<organism evidence="6 7">
    <name type="scientific">Enterospora canceri</name>
    <dbReference type="NCBI Taxonomy" id="1081671"/>
    <lineage>
        <taxon>Eukaryota</taxon>
        <taxon>Fungi</taxon>
        <taxon>Fungi incertae sedis</taxon>
        <taxon>Microsporidia</taxon>
        <taxon>Enterocytozoonidae</taxon>
        <taxon>Enterospora</taxon>
    </lineage>
</organism>